<organism evidence="7 8">
    <name type="scientific">Durusdinium trenchii</name>
    <dbReference type="NCBI Taxonomy" id="1381693"/>
    <lineage>
        <taxon>Eukaryota</taxon>
        <taxon>Sar</taxon>
        <taxon>Alveolata</taxon>
        <taxon>Dinophyceae</taxon>
        <taxon>Suessiales</taxon>
        <taxon>Symbiodiniaceae</taxon>
        <taxon>Durusdinium</taxon>
    </lineage>
</organism>
<comment type="caution">
    <text evidence="7">The sequence shown here is derived from an EMBL/GenBank/DDBJ whole genome shotgun (WGS) entry which is preliminary data.</text>
</comment>
<dbReference type="EMBL" id="CAXAMM010014957">
    <property type="protein sequence ID" value="CAK9035134.1"/>
    <property type="molecule type" value="Genomic_DNA"/>
</dbReference>
<dbReference type="InterPro" id="IPR050738">
    <property type="entry name" value="Sulfatase"/>
</dbReference>
<feature type="domain" description="Sulfatase N-terminal" evidence="6">
    <location>
        <begin position="32"/>
        <end position="434"/>
    </location>
</feature>
<dbReference type="Pfam" id="PF00884">
    <property type="entry name" value="Sulfatase"/>
    <property type="match status" value="1"/>
</dbReference>
<dbReference type="InterPro" id="IPR024607">
    <property type="entry name" value="Sulfatase_CS"/>
</dbReference>
<feature type="chain" id="PRO_5047200076" evidence="5">
    <location>
        <begin position="21"/>
        <end position="543"/>
    </location>
</feature>
<reference evidence="7 8" key="1">
    <citation type="submission" date="2024-02" db="EMBL/GenBank/DDBJ databases">
        <authorList>
            <person name="Chen Y."/>
            <person name="Shah S."/>
            <person name="Dougan E. K."/>
            <person name="Thang M."/>
            <person name="Chan C."/>
        </authorList>
    </citation>
    <scope>NUCLEOTIDE SEQUENCE [LARGE SCALE GENOMIC DNA]</scope>
</reference>
<dbReference type="Proteomes" id="UP001642464">
    <property type="component" value="Unassembled WGS sequence"/>
</dbReference>
<keyword evidence="2" id="KW-0479">Metal-binding</keyword>
<keyword evidence="4" id="KW-0106">Calcium</keyword>
<proteinExistence type="inferred from homology"/>
<dbReference type="PROSITE" id="PS00149">
    <property type="entry name" value="SULFATASE_2"/>
    <property type="match status" value="1"/>
</dbReference>
<evidence type="ECO:0000313" key="8">
    <source>
        <dbReference type="Proteomes" id="UP001642464"/>
    </source>
</evidence>
<evidence type="ECO:0000313" key="7">
    <source>
        <dbReference type="EMBL" id="CAK9035134.1"/>
    </source>
</evidence>
<feature type="signal peptide" evidence="5">
    <location>
        <begin position="1"/>
        <end position="20"/>
    </location>
</feature>
<comment type="similarity">
    <text evidence="1">Belongs to the sulfatase family.</text>
</comment>
<dbReference type="PANTHER" id="PTHR42693">
    <property type="entry name" value="ARYLSULFATASE FAMILY MEMBER"/>
    <property type="match status" value="1"/>
</dbReference>
<sequence length="543" mass="62030">MPRDPLRILLLSLALFSVLGATSRAAEKPSRPNVVLILADDLGFSDLGCYGGEIDTPHLDRLAADGMRFTQFYNGGVCRTTRAALLTGVHPRRRNRGRLLHPDMTTLAEVLHAAGYRTGLVGKWHFPQRDVGFPVYRPTDRGFERYYGIAEGCCNYFDPSLPFPLYDKGRTPVPFLDGTREVHDFPEDYYATDVFTDRAISWLREFAPAARSGERPFFLHLSYTAPHYPLHAKPTDIRKYRGRYAKGYHTLRRERHQRLMDLGVLPPGTILSPPDPDGGDFRYDYAVPDWDSHPQQSHEAKRMEVYAAMVDSLDQNVGRFLEVLAAEQLAENTVVIFLSDNGGCASHAGDRDRDVRQQVLEYNTPFDGGKATHDYLGPGWGWAQNAPFRRYKVWTYEGGIATPMIVRWPGQVEAGSINPWIGHVIDFLPTLMELGEAPFLAEREGIPTIPPEGTSLVPAFRGETESRLRFLHWGLYGNRAVRHGKWKLVWGTSREEWELYRLDTDRTETVDVIQQHPNQFRRMRDSWLRWARRTGYPLESDRL</sequence>
<evidence type="ECO:0000256" key="4">
    <source>
        <dbReference type="ARBA" id="ARBA00022837"/>
    </source>
</evidence>
<dbReference type="Gene3D" id="3.40.720.10">
    <property type="entry name" value="Alkaline Phosphatase, subunit A"/>
    <property type="match status" value="1"/>
</dbReference>
<evidence type="ECO:0000256" key="3">
    <source>
        <dbReference type="ARBA" id="ARBA00022801"/>
    </source>
</evidence>
<keyword evidence="3" id="KW-0378">Hydrolase</keyword>
<dbReference type="InterPro" id="IPR000917">
    <property type="entry name" value="Sulfatase_N"/>
</dbReference>
<evidence type="ECO:0000256" key="2">
    <source>
        <dbReference type="ARBA" id="ARBA00022723"/>
    </source>
</evidence>
<keyword evidence="8" id="KW-1185">Reference proteome</keyword>
<evidence type="ECO:0000256" key="1">
    <source>
        <dbReference type="ARBA" id="ARBA00008779"/>
    </source>
</evidence>
<dbReference type="Gene3D" id="3.30.1120.10">
    <property type="match status" value="1"/>
</dbReference>
<dbReference type="SUPFAM" id="SSF53649">
    <property type="entry name" value="Alkaline phosphatase-like"/>
    <property type="match status" value="1"/>
</dbReference>
<evidence type="ECO:0000259" key="6">
    <source>
        <dbReference type="Pfam" id="PF00884"/>
    </source>
</evidence>
<dbReference type="PANTHER" id="PTHR42693:SF53">
    <property type="entry name" value="ENDO-4-O-SULFATASE"/>
    <property type="match status" value="1"/>
</dbReference>
<gene>
    <name evidence="7" type="ORF">SCF082_LOCUS21148</name>
</gene>
<dbReference type="InterPro" id="IPR017850">
    <property type="entry name" value="Alkaline_phosphatase_core_sf"/>
</dbReference>
<dbReference type="CDD" id="cd16025">
    <property type="entry name" value="PAS_like"/>
    <property type="match status" value="1"/>
</dbReference>
<name>A0ABP0L962_9DINO</name>
<evidence type="ECO:0000256" key="5">
    <source>
        <dbReference type="SAM" id="SignalP"/>
    </source>
</evidence>
<keyword evidence="5" id="KW-0732">Signal</keyword>
<accession>A0ABP0L962</accession>
<protein>
    <submittedName>
        <fullName evidence="7">Arylsulfatase (AS) (Aryl-sulfate sulphohydrolase)</fullName>
    </submittedName>
</protein>